<dbReference type="EMBL" id="MCBQ01010770">
    <property type="protein sequence ID" value="RKF71141.1"/>
    <property type="molecule type" value="Genomic_DNA"/>
</dbReference>
<reference evidence="1 2" key="1">
    <citation type="journal article" date="2018" name="BMC Genomics">
        <title>Comparative genome analyses reveal sequence features reflecting distinct modes of host-adaptation between dicot and monocot powdery mildew.</title>
        <authorList>
            <person name="Wu Y."/>
            <person name="Ma X."/>
            <person name="Pan Z."/>
            <person name="Kale S.D."/>
            <person name="Song Y."/>
            <person name="King H."/>
            <person name="Zhang Q."/>
            <person name="Presley C."/>
            <person name="Deng X."/>
            <person name="Wei C.I."/>
            <person name="Xiao S."/>
        </authorList>
    </citation>
    <scope>NUCLEOTIDE SEQUENCE [LARGE SCALE GENOMIC DNA]</scope>
    <source>
        <strain evidence="1">UMSG3</strain>
    </source>
</reference>
<feature type="non-terminal residue" evidence="1">
    <location>
        <position position="1"/>
    </location>
</feature>
<gene>
    <name evidence="1" type="ORF">GcM3_107033</name>
</gene>
<evidence type="ECO:0000313" key="1">
    <source>
        <dbReference type="EMBL" id="RKF71141.1"/>
    </source>
</evidence>
<sequence length="113" mass="13246">TLSDLRPTWKKIVKRSNITYSISPKKSTGRRPALTPELEDFVCSRFNRQMTYGKLANRLFQHWGVGEKSIKSVFKKRGYSRYLALRKPPISERNRLIRKSWAPSRVGTFVLNF</sequence>
<dbReference type="AlphaFoldDB" id="A0A420I9G0"/>
<accession>A0A420I9G0</accession>
<evidence type="ECO:0000313" key="2">
    <source>
        <dbReference type="Proteomes" id="UP000283383"/>
    </source>
</evidence>
<organism evidence="1 2">
    <name type="scientific">Golovinomyces cichoracearum</name>
    <dbReference type="NCBI Taxonomy" id="62708"/>
    <lineage>
        <taxon>Eukaryota</taxon>
        <taxon>Fungi</taxon>
        <taxon>Dikarya</taxon>
        <taxon>Ascomycota</taxon>
        <taxon>Pezizomycotina</taxon>
        <taxon>Leotiomycetes</taxon>
        <taxon>Erysiphales</taxon>
        <taxon>Erysiphaceae</taxon>
        <taxon>Golovinomyces</taxon>
    </lineage>
</organism>
<dbReference type="Proteomes" id="UP000283383">
    <property type="component" value="Unassembled WGS sequence"/>
</dbReference>
<comment type="caution">
    <text evidence="1">The sequence shown here is derived from an EMBL/GenBank/DDBJ whole genome shotgun (WGS) entry which is preliminary data.</text>
</comment>
<name>A0A420I9G0_9PEZI</name>
<dbReference type="STRING" id="62708.A0A420I9G0"/>
<proteinExistence type="predicted"/>
<protein>
    <recommendedName>
        <fullName evidence="3">Transposase Tc1-like domain-containing protein</fullName>
    </recommendedName>
</protein>
<keyword evidence="2" id="KW-1185">Reference proteome</keyword>
<evidence type="ECO:0008006" key="3">
    <source>
        <dbReference type="Google" id="ProtNLM"/>
    </source>
</evidence>